<feature type="transmembrane region" description="Helical" evidence="10">
    <location>
        <begin position="420"/>
        <end position="440"/>
    </location>
</feature>
<dbReference type="PRINTS" id="PR01411">
    <property type="entry name" value="CCMFBIOGNSIS"/>
</dbReference>
<evidence type="ECO:0000256" key="7">
    <source>
        <dbReference type="ARBA" id="ARBA00022989"/>
    </source>
</evidence>
<dbReference type="Pfam" id="PF16327">
    <property type="entry name" value="CcmF_C"/>
    <property type="match status" value="1"/>
</dbReference>
<evidence type="ECO:0000313" key="13">
    <source>
        <dbReference type="EMBL" id="WOT05510.1"/>
    </source>
</evidence>
<dbReference type="InterPro" id="IPR002541">
    <property type="entry name" value="Cyt_c_assembly"/>
</dbReference>
<feature type="transmembrane region" description="Helical" evidence="10">
    <location>
        <begin position="446"/>
        <end position="467"/>
    </location>
</feature>
<keyword evidence="4" id="KW-0997">Cell inner membrane</keyword>
<keyword evidence="14" id="KW-1185">Reference proteome</keyword>
<feature type="transmembrane region" description="Helical" evidence="10">
    <location>
        <begin position="313"/>
        <end position="331"/>
    </location>
</feature>
<dbReference type="Proteomes" id="UP001529491">
    <property type="component" value="Chromosome"/>
</dbReference>
<dbReference type="Pfam" id="PF01578">
    <property type="entry name" value="Cytochrom_C_asm"/>
    <property type="match status" value="1"/>
</dbReference>
<dbReference type="NCBIfam" id="TIGR00353">
    <property type="entry name" value="nrfE"/>
    <property type="match status" value="1"/>
</dbReference>
<feature type="transmembrane region" description="Helical" evidence="10">
    <location>
        <begin position="126"/>
        <end position="148"/>
    </location>
</feature>
<evidence type="ECO:0000313" key="14">
    <source>
        <dbReference type="Proteomes" id="UP001529491"/>
    </source>
</evidence>
<evidence type="ECO:0000256" key="5">
    <source>
        <dbReference type="ARBA" id="ARBA00022692"/>
    </source>
</evidence>
<evidence type="ECO:0000256" key="1">
    <source>
        <dbReference type="ARBA" id="ARBA00004429"/>
    </source>
</evidence>
<accession>A0ABZ0JYY1</accession>
<feature type="transmembrane region" description="Helical" evidence="10">
    <location>
        <begin position="622"/>
        <end position="641"/>
    </location>
</feature>
<evidence type="ECO:0000256" key="2">
    <source>
        <dbReference type="ARBA" id="ARBA00009186"/>
    </source>
</evidence>
<protein>
    <submittedName>
        <fullName evidence="13">Heme lyase CcmF/NrfE family subunit</fullName>
    </submittedName>
</protein>
<reference evidence="13 14" key="1">
    <citation type="submission" date="2023-10" db="EMBL/GenBank/DDBJ databases">
        <title>Complete genome sequence of Shewanella sp. DAU334.</title>
        <authorList>
            <person name="Lee Y.-S."/>
            <person name="Jeong H.-R."/>
            <person name="Hwang E.-J."/>
            <person name="Choi Y.-L."/>
            <person name="Kim G.-D."/>
        </authorList>
    </citation>
    <scope>NUCLEOTIDE SEQUENCE [LARGE SCALE GENOMIC DNA]</scope>
    <source>
        <strain evidence="13 14">DAU334</strain>
    </source>
</reference>
<dbReference type="NCBIfam" id="NF007691">
    <property type="entry name" value="PRK10369.1"/>
    <property type="match status" value="1"/>
</dbReference>
<evidence type="ECO:0000256" key="3">
    <source>
        <dbReference type="ARBA" id="ARBA00022475"/>
    </source>
</evidence>
<evidence type="ECO:0000256" key="10">
    <source>
        <dbReference type="SAM" id="Phobius"/>
    </source>
</evidence>
<feature type="domain" description="Cytochrome c-type biogenesis protein CcmF C-terminal" evidence="12">
    <location>
        <begin position="316"/>
        <end position="638"/>
    </location>
</feature>
<feature type="transmembrane region" description="Helical" evidence="10">
    <location>
        <begin position="387"/>
        <end position="408"/>
    </location>
</feature>
<evidence type="ECO:0000259" key="11">
    <source>
        <dbReference type="Pfam" id="PF01578"/>
    </source>
</evidence>
<feature type="transmembrane region" description="Helical" evidence="10">
    <location>
        <begin position="96"/>
        <end position="114"/>
    </location>
</feature>
<dbReference type="PANTHER" id="PTHR43653">
    <property type="entry name" value="CYTOCHROME C ASSEMBLY PROTEIN-RELATED"/>
    <property type="match status" value="1"/>
</dbReference>
<feature type="domain" description="Cytochrome c assembly protein" evidence="11">
    <location>
        <begin position="89"/>
        <end position="296"/>
    </location>
</feature>
<feature type="transmembrane region" description="Helical" evidence="10">
    <location>
        <begin position="487"/>
        <end position="508"/>
    </location>
</feature>
<feature type="transmembrane region" description="Helical" evidence="10">
    <location>
        <begin position="168"/>
        <end position="196"/>
    </location>
</feature>
<sequence length="664" mass="72534">MVPEIGLLLLIIATTLSIVLSSITIYGIKINSKYVLSYTKPITVLMCITLIASISSLAYSFLTNDFSVAYVANNSNTQLATLYKVAAVWGSHEGSMLFWVVAIAIWSGVIICRAPETDQHFHHKVIAVTALLILGFCLFLLFTSSPFARMLPDIPIEGKDLNPILQDIGLIIHPPLLFLGYVGLTICFAGAVAALLSGGLTQQYARYLQPWAILAWVFLTGGNAFGSWWAYNELGWGGWWFWDPVENASFIPWLVSTALLHSLIMTAKRGILGSCSIFMAILAFSLCLLGSFLVRSGVVQSVHAFASDPTRGLSILMLLVVFSGAALTLFAQRTPLKAAPLTFTLRSKESLILLGNMLLVIAAISILLGTCYPLIFEVITGYTISVGAPYFNSIFVPIAGLIFLLMGFAPLQAWQQGSKINASIVLAIVCFVMALLATYICADSFNAWLLLGLFSALWIICATGLAIVHKIAAKPCADNASTHSVRFYAMCIAHIGVAVSILGATMVSNFETEELLRMGPGQGKTMGQYSFIFEETQAVDAKSYTAIQAQIMVVDEQDNFVTYLYPQRQTFKTNAMEMSAAGIQSGFFGDLYVSMGQQLTDNPGLNNNEYLIRISYKPLVNWIWYGAMLMMFGGLIIVICTQVKRVKSRSIAPQQQEPCNEFAS</sequence>
<dbReference type="PANTHER" id="PTHR43653:SF1">
    <property type="entry name" value="CYTOCHROME C-TYPE BIOGENESIS PROTEIN CCMF"/>
    <property type="match status" value="1"/>
</dbReference>
<dbReference type="InterPro" id="IPR003568">
    <property type="entry name" value="Cyt_c_biogenesis_CcmF"/>
</dbReference>
<feature type="transmembrane region" description="Helical" evidence="10">
    <location>
        <begin position="6"/>
        <end position="30"/>
    </location>
</feature>
<evidence type="ECO:0000259" key="12">
    <source>
        <dbReference type="Pfam" id="PF16327"/>
    </source>
</evidence>
<keyword evidence="6" id="KW-0201">Cytochrome c-type biogenesis</keyword>
<proteinExistence type="inferred from homology"/>
<evidence type="ECO:0000256" key="6">
    <source>
        <dbReference type="ARBA" id="ARBA00022748"/>
    </source>
</evidence>
<name>A0ABZ0JYY1_9GAMM</name>
<keyword evidence="3" id="KW-1003">Cell membrane</keyword>
<organism evidence="13 14">
    <name type="scientific">Shewanella youngdeokensis</name>
    <dbReference type="NCBI Taxonomy" id="2999068"/>
    <lineage>
        <taxon>Bacteria</taxon>
        <taxon>Pseudomonadati</taxon>
        <taxon>Pseudomonadota</taxon>
        <taxon>Gammaproteobacteria</taxon>
        <taxon>Alteromonadales</taxon>
        <taxon>Shewanellaceae</taxon>
        <taxon>Shewanella</taxon>
    </lineage>
</organism>
<feature type="transmembrane region" description="Helical" evidence="10">
    <location>
        <begin position="351"/>
        <end position="375"/>
    </location>
</feature>
<feature type="transmembrane region" description="Helical" evidence="10">
    <location>
        <begin position="274"/>
        <end position="293"/>
    </location>
</feature>
<comment type="similarity">
    <text evidence="2">Belongs to the CcmF/CycK/Ccl1/NrfE/CcsA family.</text>
</comment>
<dbReference type="EMBL" id="CP136522">
    <property type="protein sequence ID" value="WOT05510.1"/>
    <property type="molecule type" value="Genomic_DNA"/>
</dbReference>
<evidence type="ECO:0000256" key="4">
    <source>
        <dbReference type="ARBA" id="ARBA00022519"/>
    </source>
</evidence>
<dbReference type="GO" id="GO:0016829">
    <property type="term" value="F:lyase activity"/>
    <property type="evidence" value="ECO:0007669"/>
    <property type="project" value="UniProtKB-KW"/>
</dbReference>
<gene>
    <name evidence="13" type="ORF">RGE70_01395</name>
</gene>
<evidence type="ECO:0000256" key="8">
    <source>
        <dbReference type="ARBA" id="ARBA00023136"/>
    </source>
</evidence>
<dbReference type="PRINTS" id="PR01410">
    <property type="entry name" value="CCBIOGENESIS"/>
</dbReference>
<keyword evidence="13" id="KW-0456">Lyase</keyword>
<feature type="transmembrane region" description="Helical" evidence="10">
    <location>
        <begin position="208"/>
        <end position="230"/>
    </location>
</feature>
<keyword evidence="8 10" id="KW-0472">Membrane</keyword>
<comment type="subcellular location">
    <subcellularLocation>
        <location evidence="1">Cell inner membrane</location>
        <topology evidence="1">Multi-pass membrane protein</topology>
    </subcellularLocation>
</comment>
<comment type="function">
    <text evidence="9">Required for the biogenesis of c-type cytochromes. Possible subunit of a heme lyase.</text>
</comment>
<dbReference type="InterPro" id="IPR003567">
    <property type="entry name" value="Cyt_c_biogenesis"/>
</dbReference>
<feature type="transmembrane region" description="Helical" evidence="10">
    <location>
        <begin position="250"/>
        <end position="267"/>
    </location>
</feature>
<keyword evidence="5 10" id="KW-0812">Transmembrane</keyword>
<keyword evidence="7 10" id="KW-1133">Transmembrane helix</keyword>
<feature type="transmembrane region" description="Helical" evidence="10">
    <location>
        <begin position="42"/>
        <end position="62"/>
    </location>
</feature>
<dbReference type="InterPro" id="IPR032523">
    <property type="entry name" value="CcmF_C"/>
</dbReference>
<dbReference type="RefSeq" id="WP_310469768.1">
    <property type="nucleotide sequence ID" value="NZ_CP136522.1"/>
</dbReference>
<evidence type="ECO:0000256" key="9">
    <source>
        <dbReference type="ARBA" id="ARBA00037230"/>
    </source>
</evidence>